<proteinExistence type="predicted"/>
<dbReference type="OrthoDB" id="4251012at2"/>
<sequence>MGIFSKRPATNPAAQEHQIQQAKREAAQRHTEILQRLENGTATREDKRIFNAGRTRSGRI</sequence>
<protein>
    <submittedName>
        <fullName evidence="2">Uncharacterized protein</fullName>
    </submittedName>
</protein>
<feature type="compositionally biased region" description="Basic and acidic residues" evidence="1">
    <location>
        <begin position="22"/>
        <end position="35"/>
    </location>
</feature>
<evidence type="ECO:0000313" key="2">
    <source>
        <dbReference type="EMBL" id="ARX83580.1"/>
    </source>
</evidence>
<dbReference type="Proteomes" id="UP000195880">
    <property type="component" value="Chromosome"/>
</dbReference>
<reference evidence="2 3" key="1">
    <citation type="submission" date="2017-05" db="EMBL/GenBank/DDBJ databases">
        <title>Streptomyces alboflavus Genome sequencing and assembly.</title>
        <authorList>
            <person name="Wang Y."/>
            <person name="Du B."/>
            <person name="Ding Y."/>
            <person name="Liu H."/>
            <person name="Hou Q."/>
            <person name="Liu K."/>
            <person name="Wang C."/>
            <person name="Yao L."/>
        </authorList>
    </citation>
    <scope>NUCLEOTIDE SEQUENCE [LARGE SCALE GENOMIC DNA]</scope>
    <source>
        <strain evidence="2 3">MDJK44</strain>
    </source>
</reference>
<gene>
    <name evidence="2" type="ORF">SMD44_03002</name>
</gene>
<feature type="region of interest" description="Disordered" evidence="1">
    <location>
        <begin position="1"/>
        <end position="60"/>
    </location>
</feature>
<evidence type="ECO:0000256" key="1">
    <source>
        <dbReference type="SAM" id="MobiDB-lite"/>
    </source>
</evidence>
<accession>A0A1Z1WB13</accession>
<dbReference type="RefSeq" id="WP_087884156.1">
    <property type="nucleotide sequence ID" value="NZ_CP021748.1"/>
</dbReference>
<dbReference type="AlphaFoldDB" id="A0A1Z1WB13"/>
<organism evidence="2 3">
    <name type="scientific">Streptomyces alboflavus</name>
    <dbReference type="NCBI Taxonomy" id="67267"/>
    <lineage>
        <taxon>Bacteria</taxon>
        <taxon>Bacillati</taxon>
        <taxon>Actinomycetota</taxon>
        <taxon>Actinomycetes</taxon>
        <taxon>Kitasatosporales</taxon>
        <taxon>Streptomycetaceae</taxon>
        <taxon>Streptomyces</taxon>
    </lineage>
</organism>
<dbReference type="EMBL" id="CP021748">
    <property type="protein sequence ID" value="ARX83580.1"/>
    <property type="molecule type" value="Genomic_DNA"/>
</dbReference>
<dbReference type="KEGG" id="salf:SMD44_03002"/>
<evidence type="ECO:0000313" key="3">
    <source>
        <dbReference type="Proteomes" id="UP000195880"/>
    </source>
</evidence>
<name>A0A1Z1WB13_9ACTN</name>
<keyword evidence="3" id="KW-1185">Reference proteome</keyword>